<accession>A0A3L7ACZ4</accession>
<proteinExistence type="predicted"/>
<dbReference type="EMBL" id="RCTF01000010">
    <property type="protein sequence ID" value="RLP77680.1"/>
    <property type="molecule type" value="Genomic_DNA"/>
</dbReference>
<dbReference type="Proteomes" id="UP000269692">
    <property type="component" value="Unassembled WGS sequence"/>
</dbReference>
<organism evidence="2 3">
    <name type="scientific">Xanthobacter tagetidis</name>
    <dbReference type="NCBI Taxonomy" id="60216"/>
    <lineage>
        <taxon>Bacteria</taxon>
        <taxon>Pseudomonadati</taxon>
        <taxon>Pseudomonadota</taxon>
        <taxon>Alphaproteobacteria</taxon>
        <taxon>Hyphomicrobiales</taxon>
        <taxon>Xanthobacteraceae</taxon>
        <taxon>Xanthobacter</taxon>
    </lineage>
</organism>
<keyword evidence="3" id="KW-1185">Reference proteome</keyword>
<evidence type="ECO:0000313" key="2">
    <source>
        <dbReference type="EMBL" id="RLP77680.1"/>
    </source>
</evidence>
<reference evidence="2 3" key="1">
    <citation type="submission" date="2018-10" db="EMBL/GenBank/DDBJ databases">
        <title>Xanthobacter tagetidis genome sequencing and assembly.</title>
        <authorList>
            <person name="Maclea K.S."/>
            <person name="Goen A.E."/>
            <person name="Fatima S.A."/>
        </authorList>
    </citation>
    <scope>NUCLEOTIDE SEQUENCE [LARGE SCALE GENOMIC DNA]</scope>
    <source>
        <strain evidence="2 3">ATCC 700314</strain>
    </source>
</reference>
<dbReference type="RefSeq" id="WP_121623858.1">
    <property type="nucleotide sequence ID" value="NZ_JACIIW010000001.1"/>
</dbReference>
<name>A0A3L7ACZ4_9HYPH</name>
<evidence type="ECO:0000256" key="1">
    <source>
        <dbReference type="SAM" id="SignalP"/>
    </source>
</evidence>
<dbReference type="AlphaFoldDB" id="A0A3L7ACZ4"/>
<protein>
    <submittedName>
        <fullName evidence="2">DUF992 domain-containing protein</fullName>
    </submittedName>
</protein>
<evidence type="ECO:0000313" key="3">
    <source>
        <dbReference type="Proteomes" id="UP000269692"/>
    </source>
</evidence>
<feature type="chain" id="PRO_5018093621" evidence="1">
    <location>
        <begin position="25"/>
        <end position="157"/>
    </location>
</feature>
<comment type="caution">
    <text evidence="2">The sequence shown here is derived from an EMBL/GenBank/DDBJ whole genome shotgun (WGS) entry which is preliminary data.</text>
</comment>
<dbReference type="Pfam" id="PF06186">
    <property type="entry name" value="DUF992"/>
    <property type="match status" value="1"/>
</dbReference>
<dbReference type="OrthoDB" id="7362478at2"/>
<sequence>MKTVLKAGLAAAALLAFGALPASAQSRVQVGQLVCNVAPNVSFVIGSVREMTCNFRPSVKGAKSGAYRGTVRRFGLDVGVSGKGVLVWGVFAPSAKVPSGALRGTYVGASGNATIGVGLGANVLVGGSRNTFALQPLSVEGQTGLNLALGVSDLTLR</sequence>
<keyword evidence="1" id="KW-0732">Signal</keyword>
<gene>
    <name evidence="2" type="ORF">D9R14_13530</name>
</gene>
<feature type="signal peptide" evidence="1">
    <location>
        <begin position="1"/>
        <end position="24"/>
    </location>
</feature>
<dbReference type="InterPro" id="IPR009333">
    <property type="entry name" value="DUF992"/>
</dbReference>